<name>A0ABW5NRH7_9FLAO</name>
<evidence type="ECO:0000256" key="2">
    <source>
        <dbReference type="SAM" id="SignalP"/>
    </source>
</evidence>
<feature type="chain" id="PRO_5045458752" description="Outer membrane protein beta-barrel domain-containing protein" evidence="2">
    <location>
        <begin position="21"/>
        <end position="240"/>
    </location>
</feature>
<comment type="caution">
    <text evidence="3">The sequence shown here is derived from an EMBL/GenBank/DDBJ whole genome shotgun (WGS) entry which is preliminary data.</text>
</comment>
<evidence type="ECO:0000256" key="1">
    <source>
        <dbReference type="SAM" id="MobiDB-lite"/>
    </source>
</evidence>
<dbReference type="Proteomes" id="UP001597480">
    <property type="component" value="Unassembled WGS sequence"/>
</dbReference>
<accession>A0ABW5NRH7</accession>
<proteinExistence type="predicted"/>
<feature type="compositionally biased region" description="Pro residues" evidence="1">
    <location>
        <begin position="24"/>
        <end position="35"/>
    </location>
</feature>
<feature type="region of interest" description="Disordered" evidence="1">
    <location>
        <begin position="19"/>
        <end position="41"/>
    </location>
</feature>
<keyword evidence="4" id="KW-1185">Reference proteome</keyword>
<protein>
    <recommendedName>
        <fullName evidence="5">Outer membrane protein beta-barrel domain-containing protein</fullName>
    </recommendedName>
</protein>
<dbReference type="RefSeq" id="WP_379820239.1">
    <property type="nucleotide sequence ID" value="NZ_JBHUMD010000007.1"/>
</dbReference>
<feature type="signal peptide" evidence="2">
    <location>
        <begin position="1"/>
        <end position="20"/>
    </location>
</feature>
<evidence type="ECO:0008006" key="5">
    <source>
        <dbReference type="Google" id="ProtNLM"/>
    </source>
</evidence>
<organism evidence="3 4">
    <name type="scientific">Flavobacterium suzhouense</name>
    <dbReference type="NCBI Taxonomy" id="1529638"/>
    <lineage>
        <taxon>Bacteria</taxon>
        <taxon>Pseudomonadati</taxon>
        <taxon>Bacteroidota</taxon>
        <taxon>Flavobacteriia</taxon>
        <taxon>Flavobacteriales</taxon>
        <taxon>Flavobacteriaceae</taxon>
        <taxon>Flavobacterium</taxon>
    </lineage>
</organism>
<dbReference type="EMBL" id="JBHUMD010000007">
    <property type="protein sequence ID" value="MFD2601696.1"/>
    <property type="molecule type" value="Genomic_DNA"/>
</dbReference>
<keyword evidence="2" id="KW-0732">Signal</keyword>
<evidence type="ECO:0000313" key="4">
    <source>
        <dbReference type="Proteomes" id="UP001597480"/>
    </source>
</evidence>
<evidence type="ECO:0000313" key="3">
    <source>
        <dbReference type="EMBL" id="MFD2601696.1"/>
    </source>
</evidence>
<sequence length="240" mass="27029">MKKLVFAVIALMGMQLSVSAQDTPTPPTPPEPPRPYAQRYDDDNPGKGIYVSFGVAGNDGFKMNDRLKAQGLPELNSTAFESTVGFYLMFKKLSFDFEFVGSYSDKKDAVNRVRNFNTGVNFRGHYNILTSDKFFVTGGADLGYTFNNFNINTRDRVIDLNDLNPANNPGHVNLYNDQFILGPSAAFGFLQNTDYKMRLNVGYNWAVLTGKWRSQYGNVENTFRENGQGHFYAKLTLMLD</sequence>
<reference evidence="4" key="1">
    <citation type="journal article" date="2019" name="Int. J. Syst. Evol. Microbiol.">
        <title>The Global Catalogue of Microorganisms (GCM) 10K type strain sequencing project: providing services to taxonomists for standard genome sequencing and annotation.</title>
        <authorList>
            <consortium name="The Broad Institute Genomics Platform"/>
            <consortium name="The Broad Institute Genome Sequencing Center for Infectious Disease"/>
            <person name="Wu L."/>
            <person name="Ma J."/>
        </authorList>
    </citation>
    <scope>NUCLEOTIDE SEQUENCE [LARGE SCALE GENOMIC DNA]</scope>
    <source>
        <strain evidence="4">KCTC 42107</strain>
    </source>
</reference>
<gene>
    <name evidence="3" type="ORF">ACFSR3_06475</name>
</gene>